<comment type="caution">
    <text evidence="2">The sequence shown here is derived from an EMBL/GenBank/DDBJ whole genome shotgun (WGS) entry which is preliminary data.</text>
</comment>
<dbReference type="Proteomes" id="UP000016801">
    <property type="component" value="Unassembled WGS sequence"/>
</dbReference>
<name>M1WDK6_CLAP2</name>
<dbReference type="VEuPathDB" id="FungiDB:CPUR_08799"/>
<sequence length="75" mass="8424">MTTLRNGKHFGGASNAAIDLLETRPPYTSPLSSDGFEDEEAEEIVSRDSLRTWNSLKVEGEDQKILSYTKYNDVE</sequence>
<dbReference type="AlphaFoldDB" id="M1WDK6"/>
<evidence type="ECO:0000313" key="3">
    <source>
        <dbReference type="Proteomes" id="UP000016801"/>
    </source>
</evidence>
<accession>M1WDK6</accession>
<protein>
    <submittedName>
        <fullName evidence="2">Uncharacterized protein</fullName>
    </submittedName>
</protein>
<gene>
    <name evidence="2" type="ORF">CPUR_08799</name>
</gene>
<organism evidence="2 3">
    <name type="scientific">Claviceps purpurea (strain 20.1)</name>
    <name type="common">Ergot fungus</name>
    <name type="synonym">Sphacelia segetum</name>
    <dbReference type="NCBI Taxonomy" id="1111077"/>
    <lineage>
        <taxon>Eukaryota</taxon>
        <taxon>Fungi</taxon>
        <taxon>Dikarya</taxon>
        <taxon>Ascomycota</taxon>
        <taxon>Pezizomycotina</taxon>
        <taxon>Sordariomycetes</taxon>
        <taxon>Hypocreomycetidae</taxon>
        <taxon>Hypocreales</taxon>
        <taxon>Clavicipitaceae</taxon>
        <taxon>Claviceps</taxon>
    </lineage>
</organism>
<evidence type="ECO:0000256" key="1">
    <source>
        <dbReference type="SAM" id="MobiDB-lite"/>
    </source>
</evidence>
<dbReference type="EMBL" id="CAGA01000137">
    <property type="protein sequence ID" value="CCE34860.1"/>
    <property type="molecule type" value="Genomic_DNA"/>
</dbReference>
<dbReference type="HOGENOM" id="CLU_2670874_0_0_1"/>
<evidence type="ECO:0000313" key="2">
    <source>
        <dbReference type="EMBL" id="CCE34860.1"/>
    </source>
</evidence>
<feature type="region of interest" description="Disordered" evidence="1">
    <location>
        <begin position="17"/>
        <end position="43"/>
    </location>
</feature>
<proteinExistence type="predicted"/>
<keyword evidence="3" id="KW-1185">Reference proteome</keyword>
<reference evidence="2 3" key="1">
    <citation type="journal article" date="2013" name="PLoS Genet.">
        <title>Plant-symbiotic fungi as chemical engineers: Multi-genome analysis of the Clavicipitaceae reveals dynamics of alkaloid loci.</title>
        <authorList>
            <person name="Schardl C.L."/>
            <person name="Young C.A."/>
            <person name="Hesse U."/>
            <person name="Amyotte S.G."/>
            <person name="Andreeva K."/>
            <person name="Calie P.J."/>
            <person name="Fleetwood D.J."/>
            <person name="Haws D.C."/>
            <person name="Moore N."/>
            <person name="Oeser B."/>
            <person name="Panaccione D.G."/>
            <person name="Schweri K.K."/>
            <person name="Voisey C.R."/>
            <person name="Farman M.L."/>
            <person name="Jaromczyk J.W."/>
            <person name="Roe B.A."/>
            <person name="O'Sullivan D.M."/>
            <person name="Scott B."/>
            <person name="Tudzynski P."/>
            <person name="An Z."/>
            <person name="Arnaoudova E.G."/>
            <person name="Bullock C.T."/>
            <person name="Charlton N.D."/>
            <person name="Chen L."/>
            <person name="Cox M."/>
            <person name="Dinkins R.D."/>
            <person name="Florea S."/>
            <person name="Glenn A.E."/>
            <person name="Gordon A."/>
            <person name="Gueldener U."/>
            <person name="Harris D.R."/>
            <person name="Hollin W."/>
            <person name="Jaromczyk J."/>
            <person name="Johnson R.D."/>
            <person name="Khan A.K."/>
            <person name="Leistner E."/>
            <person name="Leuchtmann A."/>
            <person name="Li C."/>
            <person name="Liu J."/>
            <person name="Liu J."/>
            <person name="Liu M."/>
            <person name="Mace W."/>
            <person name="Machado C."/>
            <person name="Nagabhyru P."/>
            <person name="Pan J."/>
            <person name="Schmid J."/>
            <person name="Sugawara K."/>
            <person name="Steiner U."/>
            <person name="Takach J.E."/>
            <person name="Tanaka E."/>
            <person name="Webb J.S."/>
            <person name="Wilson E.V."/>
            <person name="Wiseman J.L."/>
            <person name="Yoshida R."/>
            <person name="Zeng Z."/>
        </authorList>
    </citation>
    <scope>NUCLEOTIDE SEQUENCE [LARGE SCALE GENOMIC DNA]</scope>
    <source>
        <strain evidence="2 3">20.1</strain>
    </source>
</reference>